<organism evidence="2 3">
    <name type="scientific">Suicoccus acidiformans</name>
    <dbReference type="NCBI Taxonomy" id="2036206"/>
    <lineage>
        <taxon>Bacteria</taxon>
        <taxon>Bacillati</taxon>
        <taxon>Bacillota</taxon>
        <taxon>Bacilli</taxon>
        <taxon>Lactobacillales</taxon>
        <taxon>Aerococcaceae</taxon>
        <taxon>Suicoccus</taxon>
    </lineage>
</organism>
<dbReference type="OrthoDB" id="2139591at2"/>
<dbReference type="EMBL" id="CP023434">
    <property type="protein sequence ID" value="AXY25891.1"/>
    <property type="molecule type" value="Genomic_DNA"/>
</dbReference>
<dbReference type="AlphaFoldDB" id="A0A347WLD4"/>
<dbReference type="RefSeq" id="WP_118990791.1">
    <property type="nucleotide sequence ID" value="NZ_CP023434.1"/>
</dbReference>
<feature type="domain" description="Terminase ATPase subunit N-terminal" evidence="1">
    <location>
        <begin position="106"/>
        <end position="135"/>
    </location>
</feature>
<reference evidence="2 3" key="1">
    <citation type="submission" date="2017-09" db="EMBL/GenBank/DDBJ databases">
        <title>Complete genome sequence of Oxytococcus suis strain ZY16052.</title>
        <authorList>
            <person name="Li F."/>
        </authorList>
    </citation>
    <scope>NUCLEOTIDE SEQUENCE [LARGE SCALE GENOMIC DNA]</scope>
    <source>
        <strain evidence="2 3">ZY16052</strain>
    </source>
</reference>
<keyword evidence="3" id="KW-1185">Reference proteome</keyword>
<name>A0A347WLD4_9LACT</name>
<sequence>MDIWILVIVLLAIAIVLLVASFFAEDDVDVEERINEYSVQQSQELYNVKTRLAELEQQTTFAPVAGPTSDTYPEEGEPTIAYEEDVLEVGEEIAVEPEAVSDEAHQQIIQLYSQGYTMHEISQAVNLNTITIQNVVDDYIENR</sequence>
<evidence type="ECO:0000313" key="3">
    <source>
        <dbReference type="Proteomes" id="UP000263232"/>
    </source>
</evidence>
<dbReference type="Pfam" id="PF06056">
    <property type="entry name" value="Terminase_5"/>
    <property type="match status" value="1"/>
</dbReference>
<accession>A0A347WLD4</accession>
<gene>
    <name evidence="2" type="ORF">CL176_07705</name>
</gene>
<evidence type="ECO:0000259" key="1">
    <source>
        <dbReference type="Pfam" id="PF06056"/>
    </source>
</evidence>
<protein>
    <recommendedName>
        <fullName evidence="1">Terminase ATPase subunit N-terminal domain-containing protein</fullName>
    </recommendedName>
</protein>
<evidence type="ECO:0000313" key="2">
    <source>
        <dbReference type="EMBL" id="AXY25891.1"/>
    </source>
</evidence>
<dbReference type="Proteomes" id="UP000263232">
    <property type="component" value="Chromosome"/>
</dbReference>
<dbReference type="KEGG" id="abae:CL176_07705"/>
<proteinExistence type="predicted"/>
<dbReference type="InterPro" id="IPR010332">
    <property type="entry name" value="ATPase_terminase-su_N"/>
</dbReference>